<dbReference type="Proteomes" id="UP001596065">
    <property type="component" value="Unassembled WGS sequence"/>
</dbReference>
<evidence type="ECO:0000313" key="2">
    <source>
        <dbReference type="EMBL" id="MFC5659665.1"/>
    </source>
</evidence>
<name>A0ABW0WTM6_STRNO</name>
<accession>A0ABW0WTM6</accession>
<dbReference type="EMBL" id="JBHSOE010000071">
    <property type="protein sequence ID" value="MFC5659665.1"/>
    <property type="molecule type" value="Genomic_DNA"/>
</dbReference>
<dbReference type="RefSeq" id="WP_344350040.1">
    <property type="nucleotide sequence ID" value="NZ_BAAASM010000032.1"/>
</dbReference>
<organism evidence="2 3">
    <name type="scientific">Streptomyces nogalater</name>
    <dbReference type="NCBI Taxonomy" id="38314"/>
    <lineage>
        <taxon>Bacteria</taxon>
        <taxon>Bacillati</taxon>
        <taxon>Actinomycetota</taxon>
        <taxon>Actinomycetes</taxon>
        <taxon>Kitasatosporales</taxon>
        <taxon>Streptomycetaceae</taxon>
        <taxon>Streptomyces</taxon>
    </lineage>
</organism>
<keyword evidence="3" id="KW-1185">Reference proteome</keyword>
<evidence type="ECO:0000313" key="3">
    <source>
        <dbReference type="Proteomes" id="UP001596065"/>
    </source>
</evidence>
<sequence>MQLNQAPDPIGVGHERLKSSKKAWTTAGEDTKGLQSDIGKALGKLEGGQAGLGDTARCQTAAAQKELYDSWKEYLDKVNKRCGELGWIMQSSGIDLAKSDGAVKAELDKLKPEYQDTDPVGGQAKGR</sequence>
<feature type="region of interest" description="Disordered" evidence="1">
    <location>
        <begin position="108"/>
        <end position="127"/>
    </location>
</feature>
<gene>
    <name evidence="2" type="ORF">ACFP3J_29860</name>
</gene>
<reference evidence="3" key="1">
    <citation type="journal article" date="2019" name="Int. J. Syst. Evol. Microbiol.">
        <title>The Global Catalogue of Microorganisms (GCM) 10K type strain sequencing project: providing services to taxonomists for standard genome sequencing and annotation.</title>
        <authorList>
            <consortium name="The Broad Institute Genomics Platform"/>
            <consortium name="The Broad Institute Genome Sequencing Center for Infectious Disease"/>
            <person name="Wu L."/>
            <person name="Ma J."/>
        </authorList>
    </citation>
    <scope>NUCLEOTIDE SEQUENCE [LARGE SCALE GENOMIC DNA]</scope>
    <source>
        <strain evidence="3">KCTC 5701</strain>
    </source>
</reference>
<proteinExistence type="predicted"/>
<feature type="region of interest" description="Disordered" evidence="1">
    <location>
        <begin position="1"/>
        <end position="30"/>
    </location>
</feature>
<protein>
    <submittedName>
        <fullName evidence="2">Uncharacterized protein</fullName>
    </submittedName>
</protein>
<comment type="caution">
    <text evidence="2">The sequence shown here is derived from an EMBL/GenBank/DDBJ whole genome shotgun (WGS) entry which is preliminary data.</text>
</comment>
<evidence type="ECO:0000256" key="1">
    <source>
        <dbReference type="SAM" id="MobiDB-lite"/>
    </source>
</evidence>